<accession>A0A831ZUF9</accession>
<name>A0A831ZUF9_9BACT</name>
<organism evidence="1">
    <name type="scientific">Desulfacinum infernum</name>
    <dbReference type="NCBI Taxonomy" id="35837"/>
    <lineage>
        <taxon>Bacteria</taxon>
        <taxon>Pseudomonadati</taxon>
        <taxon>Thermodesulfobacteriota</taxon>
        <taxon>Syntrophobacteria</taxon>
        <taxon>Syntrophobacterales</taxon>
        <taxon>Syntrophobacteraceae</taxon>
        <taxon>Desulfacinum</taxon>
    </lineage>
</organism>
<evidence type="ECO:0000313" key="1">
    <source>
        <dbReference type="EMBL" id="HFK98894.1"/>
    </source>
</evidence>
<sequence length="120" mass="13431">MAAKRGEAAMGSDGFLSCLEKRELLNRTAVSVDELRARAQALEEAGLIHDAVDFYEKAQAWSEIERLIPLAVDEGDAFLFTRLYRLLKKDPPPEQWRALAARAEALGKTLYAQRALQQLS</sequence>
<dbReference type="AlphaFoldDB" id="A0A831ZUF9"/>
<dbReference type="EMBL" id="DSTK01000044">
    <property type="protein sequence ID" value="HFK98894.1"/>
    <property type="molecule type" value="Genomic_DNA"/>
</dbReference>
<reference evidence="1" key="1">
    <citation type="journal article" date="2020" name="mSystems">
        <title>Genome- and Community-Level Interaction Insights into Carbon Utilization and Element Cycling Functions of Hydrothermarchaeota in Hydrothermal Sediment.</title>
        <authorList>
            <person name="Zhou Z."/>
            <person name="Liu Y."/>
            <person name="Xu W."/>
            <person name="Pan J."/>
            <person name="Luo Z.H."/>
            <person name="Li M."/>
        </authorList>
    </citation>
    <scope>NUCLEOTIDE SEQUENCE [LARGE SCALE GENOMIC DNA]</scope>
    <source>
        <strain evidence="1">SpSt-456</strain>
    </source>
</reference>
<proteinExistence type="predicted"/>
<gene>
    <name evidence="1" type="ORF">ENS06_16400</name>
</gene>
<comment type="caution">
    <text evidence="1">The sequence shown here is derived from an EMBL/GenBank/DDBJ whole genome shotgun (WGS) entry which is preliminary data.</text>
</comment>
<protein>
    <submittedName>
        <fullName evidence="1">Uncharacterized protein</fullName>
    </submittedName>
</protein>